<feature type="non-terminal residue" evidence="1">
    <location>
        <position position="367"/>
    </location>
</feature>
<name>A0ACB9XM51_CHAAC</name>
<protein>
    <submittedName>
        <fullName evidence="1">Uncharacterized protein</fullName>
    </submittedName>
</protein>
<keyword evidence="2" id="KW-1185">Reference proteome</keyword>
<accession>A0ACB9XM51</accession>
<organism evidence="1 2">
    <name type="scientific">Chaenocephalus aceratus</name>
    <name type="common">Blackfin icefish</name>
    <name type="synonym">Chaenichthys aceratus</name>
    <dbReference type="NCBI Taxonomy" id="36190"/>
    <lineage>
        <taxon>Eukaryota</taxon>
        <taxon>Metazoa</taxon>
        <taxon>Chordata</taxon>
        <taxon>Craniata</taxon>
        <taxon>Vertebrata</taxon>
        <taxon>Euteleostomi</taxon>
        <taxon>Actinopterygii</taxon>
        <taxon>Neopterygii</taxon>
        <taxon>Teleostei</taxon>
        <taxon>Neoteleostei</taxon>
        <taxon>Acanthomorphata</taxon>
        <taxon>Eupercaria</taxon>
        <taxon>Perciformes</taxon>
        <taxon>Notothenioidei</taxon>
        <taxon>Channichthyidae</taxon>
        <taxon>Chaenocephalus</taxon>
    </lineage>
</organism>
<comment type="caution">
    <text evidence="1">The sequence shown here is derived from an EMBL/GenBank/DDBJ whole genome shotgun (WGS) entry which is preliminary data.</text>
</comment>
<evidence type="ECO:0000313" key="2">
    <source>
        <dbReference type="Proteomes" id="UP001057452"/>
    </source>
</evidence>
<sequence>MWNGPGPRGGPPFRGDQRGEMFGGRDRPMPDYRSRDAMNMGQMGPRPLDMPHMDMRRMDGPHMRGHDIDPRDMRGREQNRDFGGPGEDPDFSVRRQYDIMNASGFPGQGRNSDMEGGRGMPPQEPNNRFMDMRDRESFKYDMPPFNNPNIDRRRGFPMERNEGFRDMHERPPKGDEGNDGYDMDLPPHERRMMDTDRREGPPFNPRGGFDSDMDFRNRSGPSGEFRGRDRSPLRFGNRNVPPVDRARPDMPSDIAGPPRSKFIGADAPREREFPESSGSPLMDYRSGEEMTLAEEWKNRRKEKIPPSEMGKGSSTVQTKDQDYRDIDYRTGPGRSFDYKHEALPAPEKLLKESKPIANCQVLVSPVL</sequence>
<reference evidence="1" key="1">
    <citation type="submission" date="2022-05" db="EMBL/GenBank/DDBJ databases">
        <title>Chromosome-level genome of Chaenocephalus aceratus.</title>
        <authorList>
            <person name="Park H."/>
        </authorList>
    </citation>
    <scope>NUCLEOTIDE SEQUENCE</scope>
    <source>
        <strain evidence="1">KU_202001</strain>
    </source>
</reference>
<proteinExistence type="predicted"/>
<evidence type="ECO:0000313" key="1">
    <source>
        <dbReference type="EMBL" id="KAI4827490.1"/>
    </source>
</evidence>
<dbReference type="Proteomes" id="UP001057452">
    <property type="component" value="Chromosome 5"/>
</dbReference>
<gene>
    <name evidence="1" type="ORF">KUCAC02_030879</name>
</gene>
<dbReference type="EMBL" id="CM043789">
    <property type="protein sequence ID" value="KAI4827490.1"/>
    <property type="molecule type" value="Genomic_DNA"/>
</dbReference>